<dbReference type="AlphaFoldDB" id="A0A4P6EQE2"/>
<protein>
    <submittedName>
        <fullName evidence="2">Alpha/beta hydrolase</fullName>
    </submittedName>
</protein>
<gene>
    <name evidence="2" type="ORF">ET495_05455</name>
</gene>
<evidence type="ECO:0000313" key="3">
    <source>
        <dbReference type="Proteomes" id="UP000291758"/>
    </source>
</evidence>
<proteinExistence type="predicted"/>
<dbReference type="EMBL" id="CP035495">
    <property type="protein sequence ID" value="QAY64756.1"/>
    <property type="molecule type" value="Genomic_DNA"/>
</dbReference>
<name>A0A4P6EQE2_9MICO</name>
<dbReference type="Gene3D" id="3.40.50.1820">
    <property type="entry name" value="alpha/beta hydrolase"/>
    <property type="match status" value="1"/>
</dbReference>
<accession>A0A4P6EQE2</accession>
<sequence length="150" mass="16693">MGGLQEVWDYIDDKRRRSTTLAAIACQLPPVPFILWGHSLGSVIAFELAAHLPARAAPALLVTSGSPLNLRKVRANPLSGVRGWSILSRAFPWINVYDGFDHIAKYGGLSEAGYGPITDIQVRNGGRFHSGNRYLGHDDVWREMDRQLRR</sequence>
<dbReference type="KEGG" id="xyl:ET495_05455"/>
<feature type="domain" description="Thioesterase" evidence="1">
    <location>
        <begin position="22"/>
        <end position="67"/>
    </location>
</feature>
<evidence type="ECO:0000313" key="2">
    <source>
        <dbReference type="EMBL" id="QAY64756.1"/>
    </source>
</evidence>
<organism evidence="2 3">
    <name type="scientific">Xylanimonas allomyrinae</name>
    <dbReference type="NCBI Taxonomy" id="2509459"/>
    <lineage>
        <taxon>Bacteria</taxon>
        <taxon>Bacillati</taxon>
        <taxon>Actinomycetota</taxon>
        <taxon>Actinomycetes</taxon>
        <taxon>Micrococcales</taxon>
        <taxon>Promicromonosporaceae</taxon>
        <taxon>Xylanimonas</taxon>
    </lineage>
</organism>
<dbReference type="OrthoDB" id="3483116at2"/>
<dbReference type="SUPFAM" id="SSF53474">
    <property type="entry name" value="alpha/beta-Hydrolases"/>
    <property type="match status" value="1"/>
</dbReference>
<keyword evidence="3" id="KW-1185">Reference proteome</keyword>
<reference evidence="2 3" key="1">
    <citation type="submission" date="2019-01" db="EMBL/GenBank/DDBJ databases">
        <title>Genome sequencing of strain 2JSPR-7.</title>
        <authorList>
            <person name="Heo J."/>
            <person name="Kim S.-J."/>
            <person name="Kim J.-S."/>
            <person name="Hong S.-B."/>
            <person name="Kwon S.-W."/>
        </authorList>
    </citation>
    <scope>NUCLEOTIDE SEQUENCE [LARGE SCALE GENOMIC DNA]</scope>
    <source>
        <strain evidence="2 3">2JSPR-7</strain>
    </source>
</reference>
<evidence type="ECO:0000259" key="1">
    <source>
        <dbReference type="Pfam" id="PF00975"/>
    </source>
</evidence>
<keyword evidence="2" id="KW-0378">Hydrolase</keyword>
<dbReference type="Proteomes" id="UP000291758">
    <property type="component" value="Chromosome"/>
</dbReference>
<dbReference type="Pfam" id="PF00975">
    <property type="entry name" value="Thioesterase"/>
    <property type="match status" value="1"/>
</dbReference>
<dbReference type="GO" id="GO:0016787">
    <property type="term" value="F:hydrolase activity"/>
    <property type="evidence" value="ECO:0007669"/>
    <property type="project" value="UniProtKB-KW"/>
</dbReference>
<dbReference type="InterPro" id="IPR029058">
    <property type="entry name" value="AB_hydrolase_fold"/>
</dbReference>
<dbReference type="InterPro" id="IPR001031">
    <property type="entry name" value="Thioesterase"/>
</dbReference>